<protein>
    <recommendedName>
        <fullName evidence="1">LicD/FKTN/FKRP nucleotidyltransferase domain-containing protein</fullName>
    </recommendedName>
</protein>
<comment type="caution">
    <text evidence="2">The sequence shown here is derived from an EMBL/GenBank/DDBJ whole genome shotgun (WGS) entry which is preliminary data.</text>
</comment>
<evidence type="ECO:0000313" key="2">
    <source>
        <dbReference type="EMBL" id="KAK6180507.1"/>
    </source>
</evidence>
<name>A0AAN8PNJ8_PATCE</name>
<dbReference type="AlphaFoldDB" id="A0AAN8PNJ8"/>
<dbReference type="GO" id="GO:0009100">
    <property type="term" value="P:glycoprotein metabolic process"/>
    <property type="evidence" value="ECO:0007669"/>
    <property type="project" value="UniProtKB-ARBA"/>
</dbReference>
<feature type="domain" description="LicD/FKTN/FKRP nucleotidyltransferase" evidence="1">
    <location>
        <begin position="87"/>
        <end position="126"/>
    </location>
</feature>
<dbReference type="Pfam" id="PF04991">
    <property type="entry name" value="LicD"/>
    <property type="match status" value="1"/>
</dbReference>
<dbReference type="EMBL" id="JAZGQO010000008">
    <property type="protein sequence ID" value="KAK6180507.1"/>
    <property type="molecule type" value="Genomic_DNA"/>
</dbReference>
<proteinExistence type="predicted"/>
<dbReference type="InterPro" id="IPR007074">
    <property type="entry name" value="LicD/FKTN/FKRP_NTP_transf"/>
</dbReference>
<gene>
    <name evidence="2" type="ORF">SNE40_012650</name>
</gene>
<evidence type="ECO:0000259" key="1">
    <source>
        <dbReference type="Pfam" id="PF04991"/>
    </source>
</evidence>
<dbReference type="PANTHER" id="PTHR43404:SF1">
    <property type="entry name" value="MNN4P"/>
    <property type="match status" value="1"/>
</dbReference>
<sequence>MTTTYNHNEPYMEPEIRHTTLLPNTRLLFPAIRNMTFNKNISLIGKMQTTYFDDMSYSNLFMYFQPIITPDERNFMLLTFDTFIRACQSANITYFLYGGTLLGAYRHHGIIPWDDDIDVMLNYSQKQTIRTVLSNIPNFGLFSPYKRQWKFYHKGLTTLKTKPYRWPFIDIFLFGENDTHIWDNIPHYKEDFVYKKSDVFPLQYRPFEEALLPVPCYILNVLVTNYLIHVCSTTNYLHKIEAGSPSIYKKNVSCKKLYAIYPFVFRHQTSDSVVESLKMNGRTIRSMTLPKYY</sequence>
<keyword evidence="3" id="KW-1185">Reference proteome</keyword>
<dbReference type="Proteomes" id="UP001347796">
    <property type="component" value="Unassembled WGS sequence"/>
</dbReference>
<dbReference type="PANTHER" id="PTHR43404">
    <property type="entry name" value="LIPOPOLYSACCHARIDE CHOLINEPHOSPHOTRANSFERASE LICD"/>
    <property type="match status" value="1"/>
</dbReference>
<evidence type="ECO:0000313" key="3">
    <source>
        <dbReference type="Proteomes" id="UP001347796"/>
    </source>
</evidence>
<reference evidence="2 3" key="1">
    <citation type="submission" date="2024-01" db="EMBL/GenBank/DDBJ databases">
        <title>The genome of the rayed Mediterranean limpet Patella caerulea (Linnaeus, 1758).</title>
        <authorList>
            <person name="Anh-Thu Weber A."/>
            <person name="Halstead-Nussloch G."/>
        </authorList>
    </citation>
    <scope>NUCLEOTIDE SEQUENCE [LARGE SCALE GENOMIC DNA]</scope>
    <source>
        <strain evidence="2">AATW-2023a</strain>
        <tissue evidence="2">Whole specimen</tissue>
    </source>
</reference>
<organism evidence="2 3">
    <name type="scientific">Patella caerulea</name>
    <name type="common">Rayed Mediterranean limpet</name>
    <dbReference type="NCBI Taxonomy" id="87958"/>
    <lineage>
        <taxon>Eukaryota</taxon>
        <taxon>Metazoa</taxon>
        <taxon>Spiralia</taxon>
        <taxon>Lophotrochozoa</taxon>
        <taxon>Mollusca</taxon>
        <taxon>Gastropoda</taxon>
        <taxon>Patellogastropoda</taxon>
        <taxon>Patelloidea</taxon>
        <taxon>Patellidae</taxon>
        <taxon>Patella</taxon>
    </lineage>
</organism>
<dbReference type="InterPro" id="IPR052942">
    <property type="entry name" value="LPS_cholinephosphotransferase"/>
</dbReference>
<accession>A0AAN8PNJ8</accession>